<evidence type="ECO:0000256" key="2">
    <source>
        <dbReference type="ARBA" id="ARBA00009674"/>
    </source>
</evidence>
<dbReference type="GO" id="GO:0016236">
    <property type="term" value="P:macroautophagy"/>
    <property type="evidence" value="ECO:0007669"/>
    <property type="project" value="UniProtKB-ARBA"/>
</dbReference>
<dbReference type="GO" id="GO:0005198">
    <property type="term" value="F:structural molecule activity"/>
    <property type="evidence" value="ECO:0007669"/>
    <property type="project" value="TreeGrafter"/>
</dbReference>
<dbReference type="OrthoDB" id="245150at2759"/>
<sequence>MTFKWPVLYDFPPFFTLQPNLISRDKQLEAWSRLIRDYCEFHKIFTLDVLEASNSELFSNPKLNRKLDSAGVSAVFEYLEHKQLVDWLDKQKTRCLIHWKRPSEWGDLIYGWASNSGQLNTVCTLYEITQGEDTSSEEFYGIEKEALLRALEELKLQRRAELINIGSEHEGVKFFP</sequence>
<accession>A0A4U5PI14</accession>
<evidence type="ECO:0000256" key="3">
    <source>
        <dbReference type="ARBA" id="ARBA00017934"/>
    </source>
</evidence>
<keyword evidence="9" id="KW-1185">Reference proteome</keyword>
<dbReference type="GO" id="GO:0043328">
    <property type="term" value="P:protein transport to vacuole involved in ubiquitin-dependent protein catabolic process via the multivesicular body sorting pathway"/>
    <property type="evidence" value="ECO:0007669"/>
    <property type="project" value="TreeGrafter"/>
</dbReference>
<dbReference type="AlphaFoldDB" id="A0A4U5PI14"/>
<organism evidence="8 9">
    <name type="scientific">Steinernema carpocapsae</name>
    <name type="common">Entomopathogenic nematode</name>
    <dbReference type="NCBI Taxonomy" id="34508"/>
    <lineage>
        <taxon>Eukaryota</taxon>
        <taxon>Metazoa</taxon>
        <taxon>Ecdysozoa</taxon>
        <taxon>Nematoda</taxon>
        <taxon>Chromadorea</taxon>
        <taxon>Rhabditida</taxon>
        <taxon>Tylenchina</taxon>
        <taxon>Panagrolaimomorpha</taxon>
        <taxon>Strongyloidoidea</taxon>
        <taxon>Steinernematidae</taxon>
        <taxon>Steinernema</taxon>
    </lineage>
</organism>
<comment type="similarity">
    <text evidence="2">Belongs to the VPS25 family.</text>
</comment>
<dbReference type="Pfam" id="PF05871">
    <property type="entry name" value="ESCRT-II"/>
    <property type="match status" value="1"/>
</dbReference>
<dbReference type="Gene3D" id="1.10.10.10">
    <property type="entry name" value="Winged helix-like DNA-binding domain superfamily/Winged helix DNA-binding domain"/>
    <property type="match status" value="1"/>
</dbReference>
<dbReference type="InterPro" id="IPR036390">
    <property type="entry name" value="WH_DNA-bd_sf"/>
</dbReference>
<proteinExistence type="inferred from homology"/>
<dbReference type="STRING" id="34508.A0A4U5PI14"/>
<dbReference type="GO" id="GO:0000814">
    <property type="term" value="C:ESCRT II complex"/>
    <property type="evidence" value="ECO:0007669"/>
    <property type="project" value="InterPro"/>
</dbReference>
<dbReference type="Gene3D" id="1.10.10.570">
    <property type="entry name" value="Winged helix' DNA-binding domain. Chain C. Domain 1"/>
    <property type="match status" value="1"/>
</dbReference>
<evidence type="ECO:0000256" key="4">
    <source>
        <dbReference type="ARBA" id="ARBA00022448"/>
    </source>
</evidence>
<reference evidence="8 9" key="2">
    <citation type="journal article" date="2019" name="G3 (Bethesda)">
        <title>Hybrid Assembly of the Genome of the Entomopathogenic Nematode Steinernema carpocapsae Identifies the X-Chromosome.</title>
        <authorList>
            <person name="Serra L."/>
            <person name="Macchietto M."/>
            <person name="Macias-Munoz A."/>
            <person name="McGill C.J."/>
            <person name="Rodriguez I.M."/>
            <person name="Rodriguez B."/>
            <person name="Murad R."/>
            <person name="Mortazavi A."/>
        </authorList>
    </citation>
    <scope>NUCLEOTIDE SEQUENCE [LARGE SCALE GENOMIC DNA]</scope>
    <source>
        <strain evidence="8 9">ALL</strain>
    </source>
</reference>
<keyword evidence="4" id="KW-0813">Transport</keyword>
<dbReference type="PANTHER" id="PTHR13149:SF0">
    <property type="entry name" value="VACUOLAR PROTEIN-SORTING-ASSOCIATED PROTEIN 25"/>
    <property type="match status" value="1"/>
</dbReference>
<dbReference type="Proteomes" id="UP000298663">
    <property type="component" value="Unassembled WGS sequence"/>
</dbReference>
<keyword evidence="5" id="KW-0963">Cytoplasm</keyword>
<name>A0A4U5PI14_STECR</name>
<dbReference type="EMBL" id="AZBU02000002">
    <property type="protein sequence ID" value="TKR96208.1"/>
    <property type="molecule type" value="Genomic_DNA"/>
</dbReference>
<dbReference type="SUPFAM" id="SSF46785">
    <property type="entry name" value="Winged helix' DNA-binding domain"/>
    <property type="match status" value="2"/>
</dbReference>
<dbReference type="FunFam" id="1.10.10.570:FF:000003">
    <property type="entry name" value="Vacuolar protein-sorting-associated protein 25"/>
    <property type="match status" value="1"/>
</dbReference>
<evidence type="ECO:0000256" key="6">
    <source>
        <dbReference type="ARBA" id="ARBA00022927"/>
    </source>
</evidence>
<dbReference type="InterPro" id="IPR014041">
    <property type="entry name" value="ESCRT-II_cplx_Vps25-sub_N"/>
</dbReference>
<dbReference type="FunFam" id="1.10.10.10:FF:000141">
    <property type="entry name" value="vacuolar protein-sorting-associated protein 25"/>
    <property type="match status" value="1"/>
</dbReference>
<reference evidence="8 9" key="1">
    <citation type="journal article" date="2015" name="Genome Biol.">
        <title>Comparative genomics of Steinernema reveals deeply conserved gene regulatory networks.</title>
        <authorList>
            <person name="Dillman A.R."/>
            <person name="Macchietto M."/>
            <person name="Porter C.F."/>
            <person name="Rogers A."/>
            <person name="Williams B."/>
            <person name="Antoshechkin I."/>
            <person name="Lee M.M."/>
            <person name="Goodwin Z."/>
            <person name="Lu X."/>
            <person name="Lewis E.E."/>
            <person name="Goodrich-Blair H."/>
            <person name="Stock S.P."/>
            <person name="Adams B.J."/>
            <person name="Sternberg P.W."/>
            <person name="Mortazavi A."/>
        </authorList>
    </citation>
    <scope>NUCLEOTIDE SEQUENCE [LARGE SCALE GENOMIC DNA]</scope>
    <source>
        <strain evidence="8 9">ALL</strain>
    </source>
</reference>
<gene>
    <name evidence="8" type="ORF">L596_010261</name>
</gene>
<evidence type="ECO:0000256" key="1">
    <source>
        <dbReference type="ARBA" id="ARBA00004496"/>
    </source>
</evidence>
<evidence type="ECO:0000313" key="9">
    <source>
        <dbReference type="Proteomes" id="UP000298663"/>
    </source>
</evidence>
<comment type="subcellular location">
    <subcellularLocation>
        <location evidence="1">Cytoplasm</location>
    </subcellularLocation>
</comment>
<dbReference type="InterPro" id="IPR008570">
    <property type="entry name" value="ESCRT-II_cplx_Vps25-sub"/>
</dbReference>
<evidence type="ECO:0000256" key="5">
    <source>
        <dbReference type="ARBA" id="ARBA00022490"/>
    </source>
</evidence>
<keyword evidence="6" id="KW-0653">Protein transport</keyword>
<dbReference type="InterPro" id="IPR036388">
    <property type="entry name" value="WH-like_DNA-bd_sf"/>
</dbReference>
<evidence type="ECO:0000256" key="7">
    <source>
        <dbReference type="ARBA" id="ARBA00030094"/>
    </source>
</evidence>
<evidence type="ECO:0000313" key="8">
    <source>
        <dbReference type="EMBL" id="TKR96208.1"/>
    </source>
</evidence>
<protein>
    <recommendedName>
        <fullName evidence="3">Vacuolar protein-sorting-associated protein 25</fullName>
    </recommendedName>
    <alternativeName>
        <fullName evidence="7">ESCRT-II complex subunit VPS25</fullName>
    </alternativeName>
</protein>
<dbReference type="GO" id="GO:0042803">
    <property type="term" value="F:protein homodimerization activity"/>
    <property type="evidence" value="ECO:0007669"/>
    <property type="project" value="TreeGrafter"/>
</dbReference>
<comment type="caution">
    <text evidence="8">The sequence shown here is derived from an EMBL/GenBank/DDBJ whole genome shotgun (WGS) entry which is preliminary data.</text>
</comment>
<dbReference type="PANTHER" id="PTHR13149">
    <property type="entry name" value="VACUOLAR PROTEIN SORTING-ASSOCIATED PROTEIN VPS25"/>
    <property type="match status" value="1"/>
</dbReference>